<keyword evidence="4" id="KW-0804">Transcription</keyword>
<dbReference type="Proteomes" id="UP000000366">
    <property type="component" value="Chromosome"/>
</dbReference>
<dbReference type="InterPro" id="IPR000847">
    <property type="entry name" value="LysR_HTH_N"/>
</dbReference>
<dbReference type="Pfam" id="PF03466">
    <property type="entry name" value="LysR_substrate"/>
    <property type="match status" value="1"/>
</dbReference>
<dbReference type="InterPro" id="IPR036388">
    <property type="entry name" value="WH-like_DNA-bd_sf"/>
</dbReference>
<dbReference type="KEGG" id="mpt:Mpe_A2575"/>
<dbReference type="STRING" id="420662.Mpe_A2575"/>
<dbReference type="HOGENOM" id="CLU_039613_6_0_4"/>
<dbReference type="PANTHER" id="PTHR30419">
    <property type="entry name" value="HTH-TYPE TRANSCRIPTIONAL REGULATOR YBHD"/>
    <property type="match status" value="1"/>
</dbReference>
<dbReference type="Pfam" id="PF00126">
    <property type="entry name" value="HTH_1"/>
    <property type="match status" value="1"/>
</dbReference>
<dbReference type="GO" id="GO:0003677">
    <property type="term" value="F:DNA binding"/>
    <property type="evidence" value="ECO:0007669"/>
    <property type="project" value="UniProtKB-KW"/>
</dbReference>
<protein>
    <submittedName>
        <fullName evidence="6">Transcriptional regulator, LysR family</fullName>
    </submittedName>
</protein>
<dbReference type="GO" id="GO:0003700">
    <property type="term" value="F:DNA-binding transcription factor activity"/>
    <property type="evidence" value="ECO:0007669"/>
    <property type="project" value="InterPro"/>
</dbReference>
<evidence type="ECO:0000256" key="4">
    <source>
        <dbReference type="ARBA" id="ARBA00023163"/>
    </source>
</evidence>
<dbReference type="eggNOG" id="COG0583">
    <property type="taxonomic scope" value="Bacteria"/>
</dbReference>
<sequence>MPQSRPLARPRGAAGFRIDPFDLRLFGAVAEAGSITAGAREMHLSLSAASTRLQNLEHALGAALLVRSKQGVVPTDAGRTLRRHAGRLQRDMEALHAEMSAHAHGVRSSVRVLCNTAAMTEYLPALLGRFLVTHPDIDVDLRELGSPDVLRTMRQEHADIGIVADYVDTEGLNTRVFREDRLVVLQPAQGSRAGRRALRFADVIDQPFVGLPAESGLSRFLQAQALRQGRGLHHRVRVRSLDAVAALVADGAGIAVVPAVAAARLASARITVRPLADAWATRRLLLCTAVDTEPGAGAAALLRFLSEAS</sequence>
<evidence type="ECO:0000313" key="6">
    <source>
        <dbReference type="EMBL" id="ABM95528.1"/>
    </source>
</evidence>
<evidence type="ECO:0000313" key="7">
    <source>
        <dbReference type="Proteomes" id="UP000000366"/>
    </source>
</evidence>
<dbReference type="AlphaFoldDB" id="A2SIY9"/>
<dbReference type="RefSeq" id="WP_011830160.1">
    <property type="nucleotide sequence ID" value="NC_008825.1"/>
</dbReference>
<evidence type="ECO:0000259" key="5">
    <source>
        <dbReference type="PROSITE" id="PS50931"/>
    </source>
</evidence>
<dbReference type="InterPro" id="IPR050950">
    <property type="entry name" value="HTH-type_LysR_regulators"/>
</dbReference>
<dbReference type="PROSITE" id="PS50931">
    <property type="entry name" value="HTH_LYSR"/>
    <property type="match status" value="1"/>
</dbReference>
<keyword evidence="2" id="KW-0805">Transcription regulation</keyword>
<evidence type="ECO:0000256" key="3">
    <source>
        <dbReference type="ARBA" id="ARBA00023125"/>
    </source>
</evidence>
<gene>
    <name evidence="6" type="ordered locus">Mpe_A2575</name>
</gene>
<dbReference type="InterPro" id="IPR036390">
    <property type="entry name" value="WH_DNA-bd_sf"/>
</dbReference>
<dbReference type="SUPFAM" id="SSF46785">
    <property type="entry name" value="Winged helix' DNA-binding domain"/>
    <property type="match status" value="1"/>
</dbReference>
<dbReference type="InterPro" id="IPR005119">
    <property type="entry name" value="LysR_subst-bd"/>
</dbReference>
<evidence type="ECO:0000256" key="1">
    <source>
        <dbReference type="ARBA" id="ARBA00009437"/>
    </source>
</evidence>
<name>A2SIY9_METPP</name>
<organism evidence="6 7">
    <name type="scientific">Methylibium petroleiphilum (strain ATCC BAA-1232 / LMG 22953 / PM1)</name>
    <dbReference type="NCBI Taxonomy" id="420662"/>
    <lineage>
        <taxon>Bacteria</taxon>
        <taxon>Pseudomonadati</taxon>
        <taxon>Pseudomonadota</taxon>
        <taxon>Betaproteobacteria</taxon>
        <taxon>Burkholderiales</taxon>
        <taxon>Sphaerotilaceae</taxon>
        <taxon>Methylibium</taxon>
    </lineage>
</organism>
<dbReference type="Gene3D" id="3.40.190.290">
    <property type="match status" value="1"/>
</dbReference>
<comment type="similarity">
    <text evidence="1">Belongs to the LysR transcriptional regulatory family.</text>
</comment>
<feature type="domain" description="HTH lysR-type" evidence="5">
    <location>
        <begin position="18"/>
        <end position="75"/>
    </location>
</feature>
<keyword evidence="3" id="KW-0238">DNA-binding</keyword>
<dbReference type="PANTHER" id="PTHR30419:SF2">
    <property type="entry name" value="LYSR FAMILY TRANSCRIPTIONAL REGULATOR"/>
    <property type="match status" value="1"/>
</dbReference>
<evidence type="ECO:0000256" key="2">
    <source>
        <dbReference type="ARBA" id="ARBA00023015"/>
    </source>
</evidence>
<dbReference type="GO" id="GO:0005829">
    <property type="term" value="C:cytosol"/>
    <property type="evidence" value="ECO:0007669"/>
    <property type="project" value="TreeGrafter"/>
</dbReference>
<keyword evidence="7" id="KW-1185">Reference proteome</keyword>
<accession>A2SIY9</accession>
<dbReference type="SUPFAM" id="SSF53850">
    <property type="entry name" value="Periplasmic binding protein-like II"/>
    <property type="match status" value="1"/>
</dbReference>
<reference evidence="6 7" key="1">
    <citation type="journal article" date="2007" name="J. Bacteriol.">
        <title>Whole-genome analysis of the methyl tert-butyl ether-degrading beta-proteobacterium Methylibium petroleiphilum PM1.</title>
        <authorList>
            <person name="Kane S.R."/>
            <person name="Chakicherla A.Y."/>
            <person name="Chain P.S.G."/>
            <person name="Schmidt R."/>
            <person name="Shin M.W."/>
            <person name="Legler T.C."/>
            <person name="Scow K.M."/>
            <person name="Larimer F.W."/>
            <person name="Lucas S.M."/>
            <person name="Richardson P.M."/>
            <person name="Hristova K.R."/>
        </authorList>
    </citation>
    <scope>NUCLEOTIDE SEQUENCE [LARGE SCALE GENOMIC DNA]</scope>
    <source>
        <strain evidence="7">ATCC BAA-1232 / LMG 22953 / PM1</strain>
    </source>
</reference>
<proteinExistence type="inferred from homology"/>
<dbReference type="EMBL" id="CP000555">
    <property type="protein sequence ID" value="ABM95528.1"/>
    <property type="molecule type" value="Genomic_DNA"/>
</dbReference>
<dbReference type="Gene3D" id="1.10.10.10">
    <property type="entry name" value="Winged helix-like DNA-binding domain superfamily/Winged helix DNA-binding domain"/>
    <property type="match status" value="1"/>
</dbReference>